<keyword evidence="7" id="KW-1185">Reference proteome</keyword>
<protein>
    <recommendedName>
        <fullName evidence="4">Probable glycine dehydrogenase (decarboxylating) subunit 1</fullName>
        <ecNumber evidence="4">1.4.4.2</ecNumber>
    </recommendedName>
    <alternativeName>
        <fullName evidence="4">Glycine cleavage system P-protein subunit 1</fullName>
    </alternativeName>
    <alternativeName>
        <fullName evidence="4">Glycine decarboxylase subunit 1</fullName>
    </alternativeName>
    <alternativeName>
        <fullName evidence="4">Glycine dehydrogenase (aminomethyl-transferring) subunit 1</fullName>
    </alternativeName>
</protein>
<comment type="function">
    <text evidence="1 4">The glycine cleavage system catalyzes the degradation of glycine. The P protein binds the alpha-amino group of glycine through its pyridoxal phosphate cofactor; CO(2) is released and the remaining methylamine moiety is then transferred to the lipoamide cofactor of the H protein.</text>
</comment>
<gene>
    <name evidence="4 6" type="primary">gcvPA</name>
    <name evidence="6" type="ORF">CFX1CAM_1270</name>
</gene>
<accession>A0A1Y6K3S6</accession>
<dbReference type="CDD" id="cd00613">
    <property type="entry name" value="GDC-P"/>
    <property type="match status" value="1"/>
</dbReference>
<organism evidence="6 7">
    <name type="scientific">Candidatus Brevifilum fermentans</name>
    <dbReference type="NCBI Taxonomy" id="1986204"/>
    <lineage>
        <taxon>Bacteria</taxon>
        <taxon>Bacillati</taxon>
        <taxon>Chloroflexota</taxon>
        <taxon>Anaerolineae</taxon>
        <taxon>Anaerolineales</taxon>
        <taxon>Anaerolineaceae</taxon>
        <taxon>Candidatus Brevifilum</taxon>
    </lineage>
</organism>
<sequence length="451" mass="50115">MYTPHTPQEIEEMLRVIGLKSVEDLFDSVPQEYRFPDLNLPQGLTELEIAAELNEIAAANATSDEFISFLGAGAYNHYIPAAVDAILSRGEFYTAYTPYQPEVSQGTLQAIFEYQTLMTELTGMDISNASHYDGATATAEAANLAYHHFRGKRKKMLVARSVNPEYRETIRTYMTGLENVIVHGDEPLNPGEDQISKLLGMIDKETAIVIVQYPDFFGRIIDYTKVVEKAHEFGALVAFVFNPTALGILKPPGAFDADIAVGDGQPLGIPLSFGGPYLGIFTVKEQFVRKLAGRLVGETVDEDGKRAYVLTLTAREQHIRREKSTSNICTNQGLMALAAAVYLSVLGKSGFKQVANLCYQKAHYAAEQLSRLPGFEMAFPDAPFFHEFVLKIPMSVKEINDRLEEYWILGGYDLSQTYPEMENQMLVAVTEKMSKDDIDDFVAALAEVTHD</sequence>
<evidence type="ECO:0000313" key="7">
    <source>
        <dbReference type="Proteomes" id="UP000195514"/>
    </source>
</evidence>
<dbReference type="KEGG" id="abat:CFX1CAM_1270"/>
<dbReference type="Pfam" id="PF02347">
    <property type="entry name" value="GDC-P"/>
    <property type="match status" value="1"/>
</dbReference>
<dbReference type="InterPro" id="IPR023010">
    <property type="entry name" value="GcvPA"/>
</dbReference>
<evidence type="ECO:0000256" key="3">
    <source>
        <dbReference type="ARBA" id="ARBA00049026"/>
    </source>
</evidence>
<dbReference type="PANTHER" id="PTHR42806">
    <property type="entry name" value="GLYCINE CLEAVAGE SYSTEM P-PROTEIN"/>
    <property type="match status" value="1"/>
</dbReference>
<dbReference type="PIRSF" id="PIRSF006815">
    <property type="entry name" value="GcvPA"/>
    <property type="match status" value="1"/>
</dbReference>
<dbReference type="AlphaFoldDB" id="A0A1Y6K3S6"/>
<dbReference type="Proteomes" id="UP000195514">
    <property type="component" value="Chromosome I"/>
</dbReference>
<reference evidence="7" key="1">
    <citation type="submission" date="2017-05" db="EMBL/GenBank/DDBJ databases">
        <authorList>
            <person name="Kirkegaard R."/>
            <person name="Mcilroy J S."/>
        </authorList>
    </citation>
    <scope>NUCLEOTIDE SEQUENCE [LARGE SCALE GENOMIC DNA]</scope>
</reference>
<evidence type="ECO:0000259" key="5">
    <source>
        <dbReference type="Pfam" id="PF02347"/>
    </source>
</evidence>
<evidence type="ECO:0000256" key="4">
    <source>
        <dbReference type="HAMAP-Rule" id="MF_00712"/>
    </source>
</evidence>
<keyword evidence="2 4" id="KW-0560">Oxidoreductase</keyword>
<dbReference type="InterPro" id="IPR015422">
    <property type="entry name" value="PyrdxlP-dep_Trfase_small"/>
</dbReference>
<dbReference type="Gene3D" id="3.90.1150.10">
    <property type="entry name" value="Aspartate Aminotransferase, domain 1"/>
    <property type="match status" value="1"/>
</dbReference>
<dbReference type="RefSeq" id="WP_087862192.1">
    <property type="nucleotide sequence ID" value="NZ_LT859958.1"/>
</dbReference>
<dbReference type="InterPro" id="IPR015424">
    <property type="entry name" value="PyrdxlP-dep_Trfase"/>
</dbReference>
<comment type="catalytic activity">
    <reaction evidence="3 4">
        <text>N(6)-[(R)-lipoyl]-L-lysyl-[glycine-cleavage complex H protein] + glycine + H(+) = N(6)-[(R)-S(8)-aminomethyldihydrolipoyl]-L-lysyl-[glycine-cleavage complex H protein] + CO2</text>
        <dbReference type="Rhea" id="RHEA:24304"/>
        <dbReference type="Rhea" id="RHEA-COMP:10494"/>
        <dbReference type="Rhea" id="RHEA-COMP:10495"/>
        <dbReference type="ChEBI" id="CHEBI:15378"/>
        <dbReference type="ChEBI" id="CHEBI:16526"/>
        <dbReference type="ChEBI" id="CHEBI:57305"/>
        <dbReference type="ChEBI" id="CHEBI:83099"/>
        <dbReference type="ChEBI" id="CHEBI:83143"/>
        <dbReference type="EC" id="1.4.4.2"/>
    </reaction>
</comment>
<dbReference type="GO" id="GO:0009116">
    <property type="term" value="P:nucleoside metabolic process"/>
    <property type="evidence" value="ECO:0007669"/>
    <property type="project" value="InterPro"/>
</dbReference>
<feature type="domain" description="Glycine cleavage system P-protein N-terminal" evidence="5">
    <location>
        <begin position="2"/>
        <end position="444"/>
    </location>
</feature>
<dbReference type="GO" id="GO:0004375">
    <property type="term" value="F:glycine dehydrogenase (decarboxylating) activity"/>
    <property type="evidence" value="ECO:0007669"/>
    <property type="project" value="UniProtKB-EC"/>
</dbReference>
<dbReference type="InterPro" id="IPR015421">
    <property type="entry name" value="PyrdxlP-dep_Trfase_major"/>
</dbReference>
<proteinExistence type="inferred from homology"/>
<dbReference type="NCBIfam" id="NF001696">
    <property type="entry name" value="PRK00451.1"/>
    <property type="match status" value="1"/>
</dbReference>
<comment type="similarity">
    <text evidence="4">Belongs to the GcvP family. N-terminal subunit subfamily.</text>
</comment>
<dbReference type="InterPro" id="IPR020581">
    <property type="entry name" value="GDC_P"/>
</dbReference>
<comment type="subunit">
    <text evidence="4">The glycine cleavage system is composed of four proteins: P, T, L and H. In this organism, the P 'protein' is a heterodimer of two subunits.</text>
</comment>
<name>A0A1Y6K3S6_9CHLR</name>
<dbReference type="PANTHER" id="PTHR42806:SF1">
    <property type="entry name" value="GLYCINE DEHYDROGENASE (DECARBOXYLATING)"/>
    <property type="match status" value="1"/>
</dbReference>
<dbReference type="Gene3D" id="3.40.640.10">
    <property type="entry name" value="Type I PLP-dependent aspartate aminotransferase-like (Major domain)"/>
    <property type="match status" value="1"/>
</dbReference>
<dbReference type="GO" id="GO:0019464">
    <property type="term" value="P:glycine decarboxylation via glycine cleavage system"/>
    <property type="evidence" value="ECO:0007669"/>
    <property type="project" value="UniProtKB-UniRule"/>
</dbReference>
<evidence type="ECO:0000256" key="1">
    <source>
        <dbReference type="ARBA" id="ARBA00003788"/>
    </source>
</evidence>
<dbReference type="EC" id="1.4.4.2" evidence="4"/>
<dbReference type="EMBL" id="LT859958">
    <property type="protein sequence ID" value="SMX54335.1"/>
    <property type="molecule type" value="Genomic_DNA"/>
</dbReference>
<evidence type="ECO:0000256" key="2">
    <source>
        <dbReference type="ARBA" id="ARBA00023002"/>
    </source>
</evidence>
<evidence type="ECO:0000313" key="6">
    <source>
        <dbReference type="EMBL" id="SMX54335.1"/>
    </source>
</evidence>
<dbReference type="HAMAP" id="MF_00712">
    <property type="entry name" value="GcvPA"/>
    <property type="match status" value="1"/>
</dbReference>
<dbReference type="InterPro" id="IPR049315">
    <property type="entry name" value="GDC-P_N"/>
</dbReference>
<dbReference type="OrthoDB" id="9771867at2"/>
<dbReference type="SUPFAM" id="SSF53383">
    <property type="entry name" value="PLP-dependent transferases"/>
    <property type="match status" value="1"/>
</dbReference>